<dbReference type="SUPFAM" id="SSF56496">
    <property type="entry name" value="Fibrinogen C-terminal domain-like"/>
    <property type="match status" value="1"/>
</dbReference>
<dbReference type="OrthoDB" id="5984141at2759"/>
<dbReference type="EnsemblMetazoa" id="Aqu2.1.27491_001">
    <property type="protein sequence ID" value="Aqu2.1.27491_001"/>
    <property type="gene ID" value="Aqu2.1.27491"/>
</dbReference>
<dbReference type="NCBIfam" id="NF040941">
    <property type="entry name" value="GGGWT_bact"/>
    <property type="match status" value="1"/>
</dbReference>
<accession>A0A1X7UJ42</accession>
<sequence>MDDSCSTSASYNGYTPSLYHRYCCLPTNSGKTLKVRENNSNKYILCSTTGLPKEFCNSLGVYSHTSCHEVLDAYPNAESGYYYITQSNGDIVSVYCDMEGRNCDGKGGWTRVAFLNMTQPGATCPSGELISPYISSVDSLCWNANSLIADYYSDTGCASAFFPSTGNNYTEVCGQVRGYQSGRLHAFHTPNYTNNIDSSYVEGVSITHGANPRKHIWTYAVGEESDTNDDNSCPCNANYTGGSNPKLFVQNHYYCESGVPASEQANSTILYYSDALWDGKDCDGVEGPCCTNPKLPWFYRKLDEETTDDIELRICNSKKYIYDNSPIDIVEIFIR</sequence>
<dbReference type="Gene3D" id="2.60.120.1000">
    <property type="match status" value="1"/>
</dbReference>
<name>A0A1X7UJ42_AMPQE</name>
<dbReference type="InterPro" id="IPR036056">
    <property type="entry name" value="Fibrinogen-like_C"/>
</dbReference>
<evidence type="ECO:0008006" key="2">
    <source>
        <dbReference type="Google" id="ProtNLM"/>
    </source>
</evidence>
<dbReference type="AlphaFoldDB" id="A0A1X7UJ42"/>
<organism evidence="1">
    <name type="scientific">Amphimedon queenslandica</name>
    <name type="common">Sponge</name>
    <dbReference type="NCBI Taxonomy" id="400682"/>
    <lineage>
        <taxon>Eukaryota</taxon>
        <taxon>Metazoa</taxon>
        <taxon>Porifera</taxon>
        <taxon>Demospongiae</taxon>
        <taxon>Heteroscleromorpha</taxon>
        <taxon>Haplosclerida</taxon>
        <taxon>Niphatidae</taxon>
        <taxon>Amphimedon</taxon>
    </lineage>
</organism>
<reference evidence="1" key="1">
    <citation type="submission" date="2017-05" db="UniProtKB">
        <authorList>
            <consortium name="EnsemblMetazoa"/>
        </authorList>
    </citation>
    <scope>IDENTIFICATION</scope>
</reference>
<proteinExistence type="predicted"/>
<dbReference type="InParanoid" id="A0A1X7UJ42"/>
<protein>
    <recommendedName>
        <fullName evidence="2">Fibrinogen C-terminal domain-containing protein</fullName>
    </recommendedName>
</protein>
<evidence type="ECO:0000313" key="1">
    <source>
        <dbReference type="EnsemblMetazoa" id="Aqu2.1.27491_001"/>
    </source>
</evidence>